<dbReference type="PANTHER" id="PTHR43175">
    <property type="entry name" value="CARBONIC ANHYDRASE"/>
    <property type="match status" value="1"/>
</dbReference>
<dbReference type="PANTHER" id="PTHR43175:SF3">
    <property type="entry name" value="CARBON DISULFIDE HYDROLASE"/>
    <property type="match status" value="1"/>
</dbReference>
<dbReference type="SMART" id="SM00947">
    <property type="entry name" value="Pro_CA"/>
    <property type="match status" value="1"/>
</dbReference>
<comment type="catalytic activity">
    <reaction evidence="5">
        <text>hydrogencarbonate + H(+) = CO2 + H2O</text>
        <dbReference type="Rhea" id="RHEA:10748"/>
        <dbReference type="ChEBI" id="CHEBI:15377"/>
        <dbReference type="ChEBI" id="CHEBI:15378"/>
        <dbReference type="ChEBI" id="CHEBI:16526"/>
        <dbReference type="ChEBI" id="CHEBI:17544"/>
        <dbReference type="EC" id="4.2.1.1"/>
    </reaction>
</comment>
<gene>
    <name evidence="7" type="ORF">HMPREF9081_2354</name>
</gene>
<dbReference type="Gene3D" id="3.40.1050.10">
    <property type="entry name" value="Carbonic anhydrase"/>
    <property type="match status" value="1"/>
</dbReference>
<dbReference type="AlphaFoldDB" id="F5RQ18"/>
<evidence type="ECO:0000256" key="2">
    <source>
        <dbReference type="ARBA" id="ARBA00012925"/>
    </source>
</evidence>
<dbReference type="EMBL" id="AFHQ01000057">
    <property type="protein sequence ID" value="EGK57350.1"/>
    <property type="molecule type" value="Genomic_DNA"/>
</dbReference>
<evidence type="ECO:0000256" key="3">
    <source>
        <dbReference type="ARBA" id="ARBA00022723"/>
    </source>
</evidence>
<dbReference type="EC" id="4.2.1.1" evidence="2"/>
<keyword evidence="7" id="KW-0456">Lyase</keyword>
<dbReference type="CDD" id="cd03379">
    <property type="entry name" value="beta_CA_cladeD"/>
    <property type="match status" value="1"/>
</dbReference>
<dbReference type="STRING" id="888060.HMPREF9081_2354"/>
<comment type="caution">
    <text evidence="7">The sequence shown here is derived from an EMBL/GenBank/DDBJ whole genome shotgun (WGS) entry which is preliminary data.</text>
</comment>
<protein>
    <recommendedName>
        <fullName evidence="2">carbonic anhydrase</fullName>
        <ecNumber evidence="2">4.2.1.1</ecNumber>
    </recommendedName>
</protein>
<comment type="similarity">
    <text evidence="1">Belongs to the beta-class carbonic anhydrase family.</text>
</comment>
<keyword evidence="8" id="KW-1185">Reference proteome</keyword>
<evidence type="ECO:0000256" key="6">
    <source>
        <dbReference type="PIRSR" id="PIRSR601765-1"/>
    </source>
</evidence>
<keyword evidence="4 6" id="KW-0862">Zinc</keyword>
<accession>F5RQ18</accession>
<keyword evidence="3 6" id="KW-0479">Metal-binding</keyword>
<feature type="binding site" evidence="6">
    <location>
        <position position="48"/>
    </location>
    <ligand>
        <name>Zn(2+)</name>
        <dbReference type="ChEBI" id="CHEBI:29105"/>
    </ligand>
</feature>
<name>F5RQ18_9FIRM</name>
<dbReference type="SUPFAM" id="SSF53056">
    <property type="entry name" value="beta-carbonic anhydrase, cab"/>
    <property type="match status" value="1"/>
</dbReference>
<organism evidence="7 8">
    <name type="scientific">Centipeda periodontii DSM 2778</name>
    <dbReference type="NCBI Taxonomy" id="888060"/>
    <lineage>
        <taxon>Bacteria</taxon>
        <taxon>Bacillati</taxon>
        <taxon>Bacillota</taxon>
        <taxon>Negativicutes</taxon>
        <taxon>Selenomonadales</taxon>
        <taxon>Selenomonadaceae</taxon>
        <taxon>Centipeda</taxon>
    </lineage>
</organism>
<reference evidence="7 8" key="1">
    <citation type="submission" date="2011-04" db="EMBL/GenBank/DDBJ databases">
        <authorList>
            <person name="Muzny D."/>
            <person name="Qin X."/>
            <person name="Deng J."/>
            <person name="Jiang H."/>
            <person name="Liu Y."/>
            <person name="Qu J."/>
            <person name="Song X.-Z."/>
            <person name="Zhang L."/>
            <person name="Thornton R."/>
            <person name="Coyle M."/>
            <person name="Francisco L."/>
            <person name="Jackson L."/>
            <person name="Javaid M."/>
            <person name="Korchina V."/>
            <person name="Kovar C."/>
            <person name="Mata R."/>
            <person name="Mathew T."/>
            <person name="Ngo R."/>
            <person name="Nguyen L."/>
            <person name="Nguyen N."/>
            <person name="Okwuonu G."/>
            <person name="Ongeri F."/>
            <person name="Pham C."/>
            <person name="Simmons D."/>
            <person name="Wilczek-Boney K."/>
            <person name="Hale W."/>
            <person name="Jakkamsetti A."/>
            <person name="Pham P."/>
            <person name="Ruth R."/>
            <person name="San Lucas F."/>
            <person name="Warren J."/>
            <person name="Zhang J."/>
            <person name="Zhao Z."/>
            <person name="Zhou C."/>
            <person name="Zhu D."/>
            <person name="Lee S."/>
            <person name="Bess C."/>
            <person name="Blankenburg K."/>
            <person name="Forbes L."/>
            <person name="Fu Q."/>
            <person name="Gubbala S."/>
            <person name="Hirani K."/>
            <person name="Jayaseelan J.C."/>
            <person name="Lara F."/>
            <person name="Munidasa M."/>
            <person name="Palculict T."/>
            <person name="Patil S."/>
            <person name="Pu L.-L."/>
            <person name="Saada N."/>
            <person name="Tang L."/>
            <person name="Weissenberger G."/>
            <person name="Zhu Y."/>
            <person name="Hemphill L."/>
            <person name="Shang Y."/>
            <person name="Youmans B."/>
            <person name="Ayvaz T."/>
            <person name="Ross M."/>
            <person name="Santibanez J."/>
            <person name="Aqrawi P."/>
            <person name="Gross S."/>
            <person name="Joshi V."/>
            <person name="Fowler G."/>
            <person name="Nazareth L."/>
            <person name="Reid J."/>
            <person name="Worley K."/>
            <person name="Petrosino J."/>
            <person name="Highlander S."/>
            <person name="Gibbs R."/>
        </authorList>
    </citation>
    <scope>NUCLEOTIDE SEQUENCE [LARGE SCALE GENOMIC DNA]</scope>
    <source>
        <strain evidence="7 8">DSM 2778</strain>
    </source>
</reference>
<dbReference type="InterPro" id="IPR036874">
    <property type="entry name" value="Carbonic_anhydrase_sf"/>
</dbReference>
<evidence type="ECO:0000313" key="8">
    <source>
        <dbReference type="Proteomes" id="UP000004067"/>
    </source>
</evidence>
<dbReference type="Pfam" id="PF00484">
    <property type="entry name" value="Pro_CA"/>
    <property type="match status" value="1"/>
</dbReference>
<evidence type="ECO:0000256" key="4">
    <source>
        <dbReference type="ARBA" id="ARBA00022833"/>
    </source>
</evidence>
<sequence length="190" mass="21023">MESERIGRMSTNVKEILTANEAYAAAFGDKGALSHHPARSIAIVTCMDCRLDPAKFANLTEGDAHVIRNAGGRVTDDVIRSLLISYKMLGTKEWFIIQHTHCGMQGFTNEEARDLFAADADVHGIDATEAHYIDFMPISGSIEENLVRDVRRLRTHPLVPASIRIHAYVYDVNTGRLSRVEEAEKIGAGE</sequence>
<dbReference type="Proteomes" id="UP000004067">
    <property type="component" value="Unassembled WGS sequence"/>
</dbReference>
<dbReference type="GO" id="GO:0004089">
    <property type="term" value="F:carbonate dehydratase activity"/>
    <property type="evidence" value="ECO:0007669"/>
    <property type="project" value="UniProtKB-EC"/>
</dbReference>
<feature type="binding site" evidence="6">
    <location>
        <position position="46"/>
    </location>
    <ligand>
        <name>Zn(2+)</name>
        <dbReference type="ChEBI" id="CHEBI:29105"/>
    </ligand>
</feature>
<comment type="cofactor">
    <cofactor evidence="6">
        <name>Zn(2+)</name>
        <dbReference type="ChEBI" id="CHEBI:29105"/>
    </cofactor>
    <text evidence="6">Binds 1 zinc ion per subunit.</text>
</comment>
<feature type="binding site" evidence="6">
    <location>
        <position position="102"/>
    </location>
    <ligand>
        <name>Zn(2+)</name>
        <dbReference type="ChEBI" id="CHEBI:29105"/>
    </ligand>
</feature>
<feature type="binding site" evidence="6">
    <location>
        <position position="99"/>
    </location>
    <ligand>
        <name>Zn(2+)</name>
        <dbReference type="ChEBI" id="CHEBI:29105"/>
    </ligand>
</feature>
<evidence type="ECO:0000256" key="5">
    <source>
        <dbReference type="ARBA" id="ARBA00048348"/>
    </source>
</evidence>
<dbReference type="GO" id="GO:0008270">
    <property type="term" value="F:zinc ion binding"/>
    <property type="evidence" value="ECO:0007669"/>
    <property type="project" value="InterPro"/>
</dbReference>
<evidence type="ECO:0000256" key="1">
    <source>
        <dbReference type="ARBA" id="ARBA00006217"/>
    </source>
</evidence>
<dbReference type="eggNOG" id="COG0288">
    <property type="taxonomic scope" value="Bacteria"/>
</dbReference>
<dbReference type="HOGENOM" id="CLU_084253_1_1_9"/>
<dbReference type="InterPro" id="IPR001765">
    <property type="entry name" value="Carbonic_anhydrase"/>
</dbReference>
<evidence type="ECO:0000313" key="7">
    <source>
        <dbReference type="EMBL" id="EGK57350.1"/>
    </source>
</evidence>
<proteinExistence type="inferred from homology"/>